<comment type="catalytic activity">
    <reaction evidence="12">
        <text>ssDNA + n NTP = ssDNA/pppN(pN)n-1 hybrid + (n-1) diphosphate.</text>
        <dbReference type="EC" id="2.7.7.101"/>
    </reaction>
</comment>
<evidence type="ECO:0000256" key="3">
    <source>
        <dbReference type="ARBA" id="ARBA00022679"/>
    </source>
</evidence>
<comment type="similarity">
    <text evidence="12 13">Belongs to the DnaG primase family.</text>
</comment>
<accession>A0ABU0NEJ9</accession>
<keyword evidence="4 12" id="KW-0548">Nucleotidyltransferase</keyword>
<dbReference type="GO" id="GO:0016779">
    <property type="term" value="F:nucleotidyltransferase activity"/>
    <property type="evidence" value="ECO:0007669"/>
    <property type="project" value="UniProtKB-KW"/>
</dbReference>
<keyword evidence="11 12" id="KW-0804">Transcription</keyword>
<dbReference type="Pfam" id="PF13155">
    <property type="entry name" value="Toprim_2"/>
    <property type="match status" value="1"/>
</dbReference>
<keyword evidence="6 12" id="KW-0479">Metal-binding</keyword>
<evidence type="ECO:0000256" key="7">
    <source>
        <dbReference type="ARBA" id="ARBA00022771"/>
    </source>
</evidence>
<evidence type="ECO:0000256" key="9">
    <source>
        <dbReference type="ARBA" id="ARBA00022842"/>
    </source>
</evidence>
<keyword evidence="16" id="KW-1185">Reference proteome</keyword>
<name>A0ABU0NEJ9_9MOLU</name>
<sequence>MKMLSNQKIDDIVNKVDIVSIISSYVNLVKKGRNYMCICPFHDDSNPSLTISPEKRIYKCFSCGASGNVINFVKDYEKIDFISAVKKICDISNIELEELKDYKIPKIDPEIEMIFKINNEANEIFKVTLFSSLGQDAIKYLNQRNISLDEIKKFEIGFASKKTNLVQKLLEKGYSALDIEKAGLGIIEKEFTKDYFVDRIIFPIKDEENNIIGFSARSYTSGVEPKYLNSKENKVFKKSKLAYNISTALKSSRMNKKIIVLEGFMDVIALCRIQINNAIAIMGTSLSQHHIQIFKKHNLDVLMFLDGDKPGVKANLKASQELLKSGLNIYIVNNQTNQDPDELINSNKIDYVKNIIDNAVHPIDYAIDKLWEFTNKNDPIEVENFIKQIYQFSRLIKSDVLKEMAINKVCKKTNLSLDTIKSIWQINVKQNDSQVVKNSQTNKNNIIINKKQNNIISKKDIYAKQALMAEEKIFVSLLHSDEFINEINFNIDIMINPDIKHATSTLINLYNSDIYKGHNARQALDLLKEYNILDFNEKQEKIINDDMLMKPIKKKGLEDAFAKIESFRTLLQVEELKEKMYKASTDDKKKIYASIQRLVKSNKRG</sequence>
<keyword evidence="7 12" id="KW-0863">Zinc-finger</keyword>
<evidence type="ECO:0000256" key="8">
    <source>
        <dbReference type="ARBA" id="ARBA00022833"/>
    </source>
</evidence>
<dbReference type="InterPro" id="IPR034151">
    <property type="entry name" value="TOPRIM_DnaG_bac"/>
</dbReference>
<dbReference type="SMART" id="SM00400">
    <property type="entry name" value="ZnF_CHCC"/>
    <property type="match status" value="1"/>
</dbReference>
<dbReference type="RefSeq" id="WP_307444811.1">
    <property type="nucleotide sequence ID" value="NZ_JAUSWP010000003.1"/>
</dbReference>
<keyword evidence="5 12" id="KW-0235">DNA replication</keyword>
<evidence type="ECO:0000256" key="11">
    <source>
        <dbReference type="ARBA" id="ARBA00023163"/>
    </source>
</evidence>
<dbReference type="InterPro" id="IPR036977">
    <property type="entry name" value="DNA_primase_Znf_CHC2"/>
</dbReference>
<evidence type="ECO:0000256" key="10">
    <source>
        <dbReference type="ARBA" id="ARBA00023125"/>
    </source>
</evidence>
<dbReference type="PROSITE" id="PS50880">
    <property type="entry name" value="TOPRIM"/>
    <property type="match status" value="1"/>
</dbReference>
<dbReference type="NCBIfam" id="TIGR01391">
    <property type="entry name" value="dnaG"/>
    <property type="match status" value="1"/>
</dbReference>
<dbReference type="CDD" id="cd03364">
    <property type="entry name" value="TOPRIM_DnaG_primases"/>
    <property type="match status" value="1"/>
</dbReference>
<dbReference type="InterPro" id="IPR002694">
    <property type="entry name" value="Znf_CHC2"/>
</dbReference>
<evidence type="ECO:0000256" key="12">
    <source>
        <dbReference type="HAMAP-Rule" id="MF_00974"/>
    </source>
</evidence>
<dbReference type="InterPro" id="IPR006171">
    <property type="entry name" value="TOPRIM_dom"/>
</dbReference>
<dbReference type="SUPFAM" id="SSF57783">
    <property type="entry name" value="Zinc beta-ribbon"/>
    <property type="match status" value="1"/>
</dbReference>
<evidence type="ECO:0000256" key="1">
    <source>
        <dbReference type="ARBA" id="ARBA00022478"/>
    </source>
</evidence>
<keyword evidence="9" id="KW-0460">Magnesium</keyword>
<dbReference type="InterPro" id="IPR030846">
    <property type="entry name" value="DnaG_bac"/>
</dbReference>
<evidence type="ECO:0000259" key="14">
    <source>
        <dbReference type="PROSITE" id="PS50880"/>
    </source>
</evidence>
<comment type="domain">
    <text evidence="12">Contains an N-terminal zinc-binding domain, a central core domain that contains the primase activity, and a C-terminal DnaB-binding domain.</text>
</comment>
<dbReference type="Gene3D" id="3.40.1360.10">
    <property type="match status" value="1"/>
</dbReference>
<proteinExistence type="inferred from homology"/>
<keyword evidence="8 12" id="KW-0862">Zinc</keyword>
<feature type="zinc finger region" description="CHC2-type" evidence="12">
    <location>
        <begin position="39"/>
        <end position="63"/>
    </location>
</feature>
<dbReference type="SUPFAM" id="SSF56731">
    <property type="entry name" value="DNA primase core"/>
    <property type="match status" value="1"/>
</dbReference>
<evidence type="ECO:0000256" key="4">
    <source>
        <dbReference type="ARBA" id="ARBA00022695"/>
    </source>
</evidence>
<dbReference type="InterPro" id="IPR013264">
    <property type="entry name" value="DNAG_N"/>
</dbReference>
<evidence type="ECO:0000313" key="16">
    <source>
        <dbReference type="Proteomes" id="UP001236620"/>
    </source>
</evidence>
<comment type="caution">
    <text evidence="15">The sequence shown here is derived from an EMBL/GenBank/DDBJ whole genome shotgun (WGS) entry which is preliminary data.</text>
</comment>
<keyword evidence="3 12" id="KW-0808">Transferase</keyword>
<evidence type="ECO:0000313" key="15">
    <source>
        <dbReference type="EMBL" id="MDQ0567814.1"/>
    </source>
</evidence>
<dbReference type="HAMAP" id="MF_00974">
    <property type="entry name" value="DNA_primase_DnaG"/>
    <property type="match status" value="1"/>
</dbReference>
<evidence type="ECO:0000256" key="5">
    <source>
        <dbReference type="ARBA" id="ARBA00022705"/>
    </source>
</evidence>
<dbReference type="Pfam" id="PF08275">
    <property type="entry name" value="DNAG_N"/>
    <property type="match status" value="1"/>
</dbReference>
<evidence type="ECO:0000256" key="6">
    <source>
        <dbReference type="ARBA" id="ARBA00022723"/>
    </source>
</evidence>
<evidence type="ECO:0000256" key="13">
    <source>
        <dbReference type="PIRNR" id="PIRNR002811"/>
    </source>
</evidence>
<dbReference type="EMBL" id="JAUSWP010000003">
    <property type="protein sequence ID" value="MDQ0567814.1"/>
    <property type="molecule type" value="Genomic_DNA"/>
</dbReference>
<protein>
    <recommendedName>
        <fullName evidence="12 13">DNA primase</fullName>
        <ecNumber evidence="12">2.7.7.101</ecNumber>
    </recommendedName>
</protein>
<keyword evidence="1 12" id="KW-0240">DNA-directed RNA polymerase</keyword>
<dbReference type="PANTHER" id="PTHR30313:SF2">
    <property type="entry name" value="DNA PRIMASE"/>
    <property type="match status" value="1"/>
</dbReference>
<dbReference type="EC" id="2.7.7.101" evidence="12"/>
<reference evidence="15" key="1">
    <citation type="submission" date="2023-07" db="EMBL/GenBank/DDBJ databases">
        <title>Genomic Encyclopedia of Type Strains, Phase IV (KMG-IV): sequencing the most valuable type-strain genomes for metagenomic binning, comparative biology and taxonomic classification.</title>
        <authorList>
            <person name="Goeker M."/>
        </authorList>
    </citation>
    <scope>NUCLEOTIDE SEQUENCE [LARGE SCALE GENOMIC DNA]</scope>
    <source>
        <strain evidence="15">DSM 22019</strain>
    </source>
</reference>
<comment type="cofactor">
    <cofactor evidence="12 13">
        <name>Zn(2+)</name>
        <dbReference type="ChEBI" id="CHEBI:29105"/>
    </cofactor>
    <text evidence="12 13">Binds 1 zinc ion per monomer.</text>
</comment>
<dbReference type="Gene3D" id="3.90.580.10">
    <property type="entry name" value="Zinc finger, CHC2-type domain"/>
    <property type="match status" value="1"/>
</dbReference>
<feature type="domain" description="Toprim" evidence="14">
    <location>
        <begin position="256"/>
        <end position="337"/>
    </location>
</feature>
<dbReference type="InterPro" id="IPR006295">
    <property type="entry name" value="DNA_primase_DnaG"/>
</dbReference>
<dbReference type="Proteomes" id="UP001236620">
    <property type="component" value="Unassembled WGS sequence"/>
</dbReference>
<dbReference type="InterPro" id="IPR037068">
    <property type="entry name" value="DNA_primase_core_N_sf"/>
</dbReference>
<dbReference type="Gene3D" id="3.90.980.10">
    <property type="entry name" value="DNA primase, catalytic core, N-terminal domain"/>
    <property type="match status" value="1"/>
</dbReference>
<organism evidence="15 16">
    <name type="scientific">Mycoplasma yeatsii</name>
    <dbReference type="NCBI Taxonomy" id="51365"/>
    <lineage>
        <taxon>Bacteria</taxon>
        <taxon>Bacillati</taxon>
        <taxon>Mycoplasmatota</taxon>
        <taxon>Mollicutes</taxon>
        <taxon>Mycoplasmataceae</taxon>
        <taxon>Mycoplasma</taxon>
    </lineage>
</organism>
<dbReference type="Pfam" id="PF01807">
    <property type="entry name" value="Zn_ribbon_DnaG"/>
    <property type="match status" value="1"/>
</dbReference>
<keyword evidence="10 12" id="KW-0238">DNA-binding</keyword>
<comment type="subunit">
    <text evidence="12">Monomer. Interacts with DnaB.</text>
</comment>
<dbReference type="PIRSF" id="PIRSF002811">
    <property type="entry name" value="DnaG"/>
    <property type="match status" value="1"/>
</dbReference>
<gene>
    <name evidence="12" type="primary">dnaG</name>
    <name evidence="15" type="ORF">J2Z63_000459</name>
</gene>
<keyword evidence="2 12" id="KW-0639">Primosome</keyword>
<dbReference type="SMART" id="SM00493">
    <property type="entry name" value="TOPRIM"/>
    <property type="match status" value="1"/>
</dbReference>
<comment type="function">
    <text evidence="12 13">RNA polymerase that catalyzes the synthesis of short RNA molecules used as primers for DNA polymerase during DNA replication.</text>
</comment>
<dbReference type="InterPro" id="IPR050219">
    <property type="entry name" value="DnaG_primase"/>
</dbReference>
<evidence type="ECO:0000256" key="2">
    <source>
        <dbReference type="ARBA" id="ARBA00022515"/>
    </source>
</evidence>
<dbReference type="PANTHER" id="PTHR30313">
    <property type="entry name" value="DNA PRIMASE"/>
    <property type="match status" value="1"/>
</dbReference>